<comment type="caution">
    <text evidence="5">The sequence shown here is derived from an EMBL/GenBank/DDBJ whole genome shotgun (WGS) entry which is preliminary data.</text>
</comment>
<keyword evidence="1" id="KW-0677">Repeat</keyword>
<reference evidence="5 6" key="1">
    <citation type="journal article" date="2019" name="Sci. Rep.">
        <title>Comparative genomics of chytrid fungi reveal insights into the obligate biotrophic and pathogenic lifestyle of Synchytrium endobioticum.</title>
        <authorList>
            <person name="van de Vossenberg B.T.L.H."/>
            <person name="Warris S."/>
            <person name="Nguyen H.D.T."/>
            <person name="van Gent-Pelzer M.P.E."/>
            <person name="Joly D.L."/>
            <person name="van de Geest H.C."/>
            <person name="Bonants P.J.M."/>
            <person name="Smith D.S."/>
            <person name="Levesque C.A."/>
            <person name="van der Lee T.A.J."/>
        </authorList>
    </citation>
    <scope>NUCLEOTIDE SEQUENCE [LARGE SCALE GENOMIC DNA]</scope>
    <source>
        <strain evidence="5 6">CBS 675.73</strain>
    </source>
</reference>
<dbReference type="Pfam" id="PF00571">
    <property type="entry name" value="CBS"/>
    <property type="match status" value="2"/>
</dbReference>
<dbReference type="PANTHER" id="PTHR13780">
    <property type="entry name" value="AMP-ACTIVATED PROTEIN KINASE, GAMMA REGULATORY SUBUNIT"/>
    <property type="match status" value="1"/>
</dbReference>
<dbReference type="CDD" id="cd02205">
    <property type="entry name" value="CBS_pair_SF"/>
    <property type="match status" value="1"/>
</dbReference>
<organism evidence="5 6">
    <name type="scientific">Chytriomyces confervae</name>
    <dbReference type="NCBI Taxonomy" id="246404"/>
    <lineage>
        <taxon>Eukaryota</taxon>
        <taxon>Fungi</taxon>
        <taxon>Fungi incertae sedis</taxon>
        <taxon>Chytridiomycota</taxon>
        <taxon>Chytridiomycota incertae sedis</taxon>
        <taxon>Chytridiomycetes</taxon>
        <taxon>Chytridiales</taxon>
        <taxon>Chytriomycetaceae</taxon>
        <taxon>Chytriomyces</taxon>
    </lineage>
</organism>
<accession>A0A507ES30</accession>
<gene>
    <name evidence="5" type="ORF">CcCBS67573_g07742</name>
</gene>
<evidence type="ECO:0000256" key="3">
    <source>
        <dbReference type="PROSITE-ProRule" id="PRU00703"/>
    </source>
</evidence>
<keyword evidence="6" id="KW-1185">Reference proteome</keyword>
<protein>
    <recommendedName>
        <fullName evidence="4">CBS domain-containing protein</fullName>
    </recommendedName>
</protein>
<feature type="domain" description="CBS" evidence="4">
    <location>
        <begin position="15"/>
        <end position="79"/>
    </location>
</feature>
<dbReference type="PANTHER" id="PTHR13780:SF128">
    <property type="entry name" value="CBS DOMAIN-CONTAINING PROTEIN"/>
    <property type="match status" value="1"/>
</dbReference>
<evidence type="ECO:0000256" key="1">
    <source>
        <dbReference type="ARBA" id="ARBA00022737"/>
    </source>
</evidence>
<dbReference type="InterPro" id="IPR046342">
    <property type="entry name" value="CBS_dom_sf"/>
</dbReference>
<keyword evidence="2 3" id="KW-0129">CBS domain</keyword>
<sequence>MSTLTSKTFSDLGLVKPKVISIPPQCTIETALKTMAENNVLTLPITSRAFPSKFVYILSTLDILMYVVAREKGGAHLDLGVTVESAMTMASSLKAFDAEMESYRVFERDYRDTVESTMVGFAHGLHRVLITDALNAKPAMVLTQSDITAYIHKNAASLQLHEPMSRTLAQLGLITNKVKTMSTSETALEGYNRMAAAKILALPVVDNAGLVVATLSASDLRGLSKETLPYVGLNVLEFLGKMNTNSGKDATSSVSPDDTLKDAVQLLVERNVHRLWILDTMLRPVGVVSQSDVMAAILGLQNSHKH</sequence>
<dbReference type="STRING" id="246404.A0A507ES30"/>
<dbReference type="AlphaFoldDB" id="A0A507ES30"/>
<dbReference type="PROSITE" id="PS51371">
    <property type="entry name" value="CBS"/>
    <property type="match status" value="2"/>
</dbReference>
<evidence type="ECO:0000259" key="4">
    <source>
        <dbReference type="PROSITE" id="PS51371"/>
    </source>
</evidence>
<dbReference type="InterPro" id="IPR050511">
    <property type="entry name" value="AMPK_gamma/SDS23_families"/>
</dbReference>
<dbReference type="Proteomes" id="UP000320333">
    <property type="component" value="Unassembled WGS sequence"/>
</dbReference>
<feature type="domain" description="CBS" evidence="4">
    <location>
        <begin position="242"/>
        <end position="306"/>
    </location>
</feature>
<proteinExistence type="predicted"/>
<dbReference type="SMART" id="SM00116">
    <property type="entry name" value="CBS"/>
    <property type="match status" value="3"/>
</dbReference>
<evidence type="ECO:0000256" key="2">
    <source>
        <dbReference type="ARBA" id="ARBA00023122"/>
    </source>
</evidence>
<evidence type="ECO:0000313" key="5">
    <source>
        <dbReference type="EMBL" id="TPX66664.1"/>
    </source>
</evidence>
<dbReference type="InterPro" id="IPR000644">
    <property type="entry name" value="CBS_dom"/>
</dbReference>
<dbReference type="SUPFAM" id="SSF54631">
    <property type="entry name" value="CBS-domain pair"/>
    <property type="match status" value="2"/>
</dbReference>
<evidence type="ECO:0000313" key="6">
    <source>
        <dbReference type="Proteomes" id="UP000320333"/>
    </source>
</evidence>
<dbReference type="EMBL" id="QEAP01000430">
    <property type="protein sequence ID" value="TPX66664.1"/>
    <property type="molecule type" value="Genomic_DNA"/>
</dbReference>
<dbReference type="Gene3D" id="3.10.580.10">
    <property type="entry name" value="CBS-domain"/>
    <property type="match status" value="2"/>
</dbReference>
<name>A0A507ES30_9FUNG</name>
<dbReference type="OrthoDB" id="449052at2759"/>